<keyword evidence="3" id="KW-1185">Reference proteome</keyword>
<proteinExistence type="predicted"/>
<sequence>MLKSEQKENTSILPYSHFPSSPLLVLSSSHDISHCNQPALPPICNHLRSATSRPLPPATMSPPPSPPAAKTSSSSEVIDATYLLPPTAVATLLSPPPSSKLLIRRVPLEHHFIRHQIFEDGHLTLKVRHGHFFCNSEQLYSVLNGGDTENCYTPSVLRNSKILSALTPGGINYP</sequence>
<dbReference type="EMBL" id="CAKMRJ010003334">
    <property type="protein sequence ID" value="CAH1432255.1"/>
    <property type="molecule type" value="Genomic_DNA"/>
</dbReference>
<evidence type="ECO:0000256" key="1">
    <source>
        <dbReference type="SAM" id="MobiDB-lite"/>
    </source>
</evidence>
<feature type="region of interest" description="Disordered" evidence="1">
    <location>
        <begin position="46"/>
        <end position="72"/>
    </location>
</feature>
<accession>A0AAU9NBG4</accession>
<evidence type="ECO:0000313" key="3">
    <source>
        <dbReference type="Proteomes" id="UP001157418"/>
    </source>
</evidence>
<protein>
    <submittedName>
        <fullName evidence="2">Uncharacterized protein</fullName>
    </submittedName>
</protein>
<dbReference type="Proteomes" id="UP001157418">
    <property type="component" value="Unassembled WGS sequence"/>
</dbReference>
<dbReference type="AlphaFoldDB" id="A0AAU9NBG4"/>
<evidence type="ECO:0000313" key="2">
    <source>
        <dbReference type="EMBL" id="CAH1432255.1"/>
    </source>
</evidence>
<comment type="caution">
    <text evidence="2">The sequence shown here is derived from an EMBL/GenBank/DDBJ whole genome shotgun (WGS) entry which is preliminary data.</text>
</comment>
<gene>
    <name evidence="2" type="ORF">LVIROSA_LOCUS18917</name>
</gene>
<organism evidence="2 3">
    <name type="scientific">Lactuca virosa</name>
    <dbReference type="NCBI Taxonomy" id="75947"/>
    <lineage>
        <taxon>Eukaryota</taxon>
        <taxon>Viridiplantae</taxon>
        <taxon>Streptophyta</taxon>
        <taxon>Embryophyta</taxon>
        <taxon>Tracheophyta</taxon>
        <taxon>Spermatophyta</taxon>
        <taxon>Magnoliopsida</taxon>
        <taxon>eudicotyledons</taxon>
        <taxon>Gunneridae</taxon>
        <taxon>Pentapetalae</taxon>
        <taxon>asterids</taxon>
        <taxon>campanulids</taxon>
        <taxon>Asterales</taxon>
        <taxon>Asteraceae</taxon>
        <taxon>Cichorioideae</taxon>
        <taxon>Cichorieae</taxon>
        <taxon>Lactucinae</taxon>
        <taxon>Lactuca</taxon>
    </lineage>
</organism>
<reference evidence="2 3" key="1">
    <citation type="submission" date="2022-01" db="EMBL/GenBank/DDBJ databases">
        <authorList>
            <person name="Xiong W."/>
            <person name="Schranz E."/>
        </authorList>
    </citation>
    <scope>NUCLEOTIDE SEQUENCE [LARGE SCALE GENOMIC DNA]</scope>
</reference>
<name>A0AAU9NBG4_9ASTR</name>
<feature type="compositionally biased region" description="Pro residues" evidence="1">
    <location>
        <begin position="54"/>
        <end position="67"/>
    </location>
</feature>